<evidence type="ECO:0000256" key="7">
    <source>
        <dbReference type="ARBA" id="ARBA00023004"/>
    </source>
</evidence>
<dbReference type="AlphaFoldDB" id="S4R4D4"/>
<dbReference type="EC" id="1.14.14.1" evidence="3"/>
<dbReference type="GeneTree" id="ENSGT00950000182958"/>
<dbReference type="GO" id="GO:0016712">
    <property type="term" value="F:oxidoreductase activity, acting on paired donors, with incorporation or reduction of molecular oxygen, reduced flavin or flavoprotein as one donor, and incorporation of one atom of oxygen"/>
    <property type="evidence" value="ECO:0007669"/>
    <property type="project" value="UniProtKB-EC"/>
</dbReference>
<evidence type="ECO:0000256" key="1">
    <source>
        <dbReference type="ARBA" id="ARBA00001971"/>
    </source>
</evidence>
<sequence length="287" mass="32627">AVFFPAVTPLLVRMNVSMFPKDVLSFFMSNLQRLKSERRKGEHTDRVDFLQTMVDAQISDSVMDEHGGIIPYKALTDSEILSQAMVFLLAGYETTAVTLTYIAYNLAVHVDVQDKLLEEIDATLPPEAPYCYRILLPHVVSESLRLYPPAGRLERIAKMDVELGGIPVPKGTVIGIPVFVIHRHSEHWDDPTAFRPERFSKEAREQRDQYCYLPFGAGPRNCIGMRFALINVKIAIVSLLRRFTFVTCPETKIPAEIGIRGLLEPKEPIILKFAERNHNQLCNNFQR</sequence>
<evidence type="ECO:0000256" key="8">
    <source>
        <dbReference type="ARBA" id="ARBA00023033"/>
    </source>
</evidence>
<comment type="cofactor">
    <cofactor evidence="1 10">
        <name>heme</name>
        <dbReference type="ChEBI" id="CHEBI:30413"/>
    </cofactor>
</comment>
<dbReference type="PANTHER" id="PTHR24302:SF15">
    <property type="entry name" value="FATTY-ACID PEROXYGENASE"/>
    <property type="match status" value="1"/>
</dbReference>
<comment type="function">
    <text evidence="9">Cytochromes P450 are a group of heme-thiolate monooxygenases. They oxidize a variety of structurally unrelated compounds, including steroids, fatty acids, and xenobiotics.</text>
</comment>
<dbReference type="Gene3D" id="1.10.630.10">
    <property type="entry name" value="Cytochrome P450"/>
    <property type="match status" value="1"/>
</dbReference>
<protein>
    <recommendedName>
        <fullName evidence="3">unspecific monooxygenase</fullName>
        <ecNumber evidence="3">1.14.14.1</ecNumber>
    </recommendedName>
</protein>
<feature type="binding site" description="axial binding residue" evidence="10">
    <location>
        <position position="222"/>
    </location>
    <ligand>
        <name>heme</name>
        <dbReference type="ChEBI" id="CHEBI:30413"/>
    </ligand>
    <ligandPart>
        <name>Fe</name>
        <dbReference type="ChEBI" id="CHEBI:18248"/>
    </ligandPart>
</feature>
<keyword evidence="6 11" id="KW-0560">Oxidoreductase</keyword>
<dbReference type="HOGENOM" id="CLU_001570_5_7_1"/>
<keyword evidence="7 10" id="KW-0408">Iron</keyword>
<reference evidence="12" key="2">
    <citation type="submission" date="2025-09" db="UniProtKB">
        <authorList>
            <consortium name="Ensembl"/>
        </authorList>
    </citation>
    <scope>IDENTIFICATION</scope>
</reference>
<accession>S4R4D4</accession>
<dbReference type="Ensembl" id="ENSPMAT00000000063.1">
    <property type="protein sequence ID" value="ENSPMAP00000000063.1"/>
    <property type="gene ID" value="ENSPMAG00000000058.1"/>
</dbReference>
<dbReference type="Pfam" id="PF00067">
    <property type="entry name" value="p450"/>
    <property type="match status" value="1"/>
</dbReference>
<dbReference type="SUPFAM" id="SSF48264">
    <property type="entry name" value="Cytochrome P450"/>
    <property type="match status" value="1"/>
</dbReference>
<evidence type="ECO:0000313" key="12">
    <source>
        <dbReference type="Ensembl" id="ENSPMAP00000000063.1"/>
    </source>
</evidence>
<dbReference type="STRING" id="7757.ENSPMAP00000000063"/>
<dbReference type="GO" id="GO:0020037">
    <property type="term" value="F:heme binding"/>
    <property type="evidence" value="ECO:0007669"/>
    <property type="project" value="InterPro"/>
</dbReference>
<dbReference type="InterPro" id="IPR002401">
    <property type="entry name" value="Cyt_P450_E_grp-I"/>
</dbReference>
<name>S4R4D4_PETMA</name>
<dbReference type="InterPro" id="IPR001128">
    <property type="entry name" value="Cyt_P450"/>
</dbReference>
<evidence type="ECO:0000256" key="4">
    <source>
        <dbReference type="ARBA" id="ARBA00022617"/>
    </source>
</evidence>
<evidence type="ECO:0000256" key="6">
    <source>
        <dbReference type="ARBA" id="ARBA00023002"/>
    </source>
</evidence>
<dbReference type="GO" id="GO:0005506">
    <property type="term" value="F:iron ion binding"/>
    <property type="evidence" value="ECO:0007669"/>
    <property type="project" value="InterPro"/>
</dbReference>
<dbReference type="PRINTS" id="PR00385">
    <property type="entry name" value="P450"/>
</dbReference>
<evidence type="ECO:0000256" key="9">
    <source>
        <dbReference type="ARBA" id="ARBA00043906"/>
    </source>
</evidence>
<reference evidence="12" key="1">
    <citation type="submission" date="2025-08" db="UniProtKB">
        <authorList>
            <consortium name="Ensembl"/>
        </authorList>
    </citation>
    <scope>IDENTIFICATION</scope>
</reference>
<dbReference type="InterPro" id="IPR017972">
    <property type="entry name" value="Cyt_P450_CS"/>
</dbReference>
<comment type="similarity">
    <text evidence="2 11">Belongs to the cytochrome P450 family.</text>
</comment>
<dbReference type="FunFam" id="1.10.630.10:FF:000182">
    <property type="entry name" value="Cytochrome P450 3A4"/>
    <property type="match status" value="1"/>
</dbReference>
<dbReference type="InterPro" id="IPR050705">
    <property type="entry name" value="Cytochrome_P450_3A"/>
</dbReference>
<evidence type="ECO:0000256" key="5">
    <source>
        <dbReference type="ARBA" id="ARBA00022723"/>
    </source>
</evidence>
<evidence type="ECO:0000256" key="10">
    <source>
        <dbReference type="PIRSR" id="PIRSR602401-1"/>
    </source>
</evidence>
<dbReference type="PANTHER" id="PTHR24302">
    <property type="entry name" value="CYTOCHROME P450 FAMILY 3"/>
    <property type="match status" value="1"/>
</dbReference>
<organism evidence="12">
    <name type="scientific">Petromyzon marinus</name>
    <name type="common">Sea lamprey</name>
    <dbReference type="NCBI Taxonomy" id="7757"/>
    <lineage>
        <taxon>Eukaryota</taxon>
        <taxon>Metazoa</taxon>
        <taxon>Chordata</taxon>
        <taxon>Craniata</taxon>
        <taxon>Vertebrata</taxon>
        <taxon>Cyclostomata</taxon>
        <taxon>Hyperoartia</taxon>
        <taxon>Petromyzontiformes</taxon>
        <taxon>Petromyzontidae</taxon>
        <taxon>Petromyzon</taxon>
    </lineage>
</organism>
<evidence type="ECO:0000256" key="2">
    <source>
        <dbReference type="ARBA" id="ARBA00010617"/>
    </source>
</evidence>
<dbReference type="GO" id="GO:0008395">
    <property type="term" value="F:steroid hydroxylase activity"/>
    <property type="evidence" value="ECO:0007669"/>
    <property type="project" value="TreeGrafter"/>
</dbReference>
<keyword evidence="5 10" id="KW-0479">Metal-binding</keyword>
<keyword evidence="8 11" id="KW-0503">Monooxygenase</keyword>
<dbReference type="PRINTS" id="PR00463">
    <property type="entry name" value="EP450I"/>
</dbReference>
<dbReference type="PROSITE" id="PS00086">
    <property type="entry name" value="CYTOCHROME_P450"/>
    <property type="match status" value="1"/>
</dbReference>
<proteinExistence type="inferred from homology"/>
<keyword evidence="4 10" id="KW-0349">Heme</keyword>
<dbReference type="InterPro" id="IPR036396">
    <property type="entry name" value="Cyt_P450_sf"/>
</dbReference>
<evidence type="ECO:0000256" key="3">
    <source>
        <dbReference type="ARBA" id="ARBA00012109"/>
    </source>
</evidence>
<evidence type="ECO:0000256" key="11">
    <source>
        <dbReference type="RuleBase" id="RU000461"/>
    </source>
</evidence>
<dbReference type="OMA" id="VMRKCQE"/>